<dbReference type="AlphaFoldDB" id="A0A0D1XLK0"/>
<dbReference type="PATRIC" id="fig|47500.8.peg.1973"/>
<feature type="compositionally biased region" description="Basic and acidic residues" evidence="2">
    <location>
        <begin position="37"/>
        <end position="54"/>
    </location>
</feature>
<evidence type="ECO:0000256" key="1">
    <source>
        <dbReference type="ARBA" id="ARBA00022729"/>
    </source>
</evidence>
<keyword evidence="6" id="KW-1185">Reference proteome</keyword>
<sequence>MKKIALIGVTTALLFLSACGEEPITQKTNEQPKQASIKHEKPSSEPSAKNEDNKTVTTLPNGVIETTVGNVTTYSNDKIYTYYKGANWEDNHDGLKTEVVHVALTDKYPLKDGKLASVVNVKFKLHNTTQGKFTTYPDQAQLITSTGEKIESPTFKSENIGGEINKGVTKEGILYFQLEKGNADKINWIQLFWPVSDNGTEQRIVLYLNE</sequence>
<name>A0A0D1XLK0_ANEMI</name>
<dbReference type="PROSITE" id="PS51257">
    <property type="entry name" value="PROKAR_LIPOPROTEIN"/>
    <property type="match status" value="1"/>
</dbReference>
<evidence type="ECO:0008006" key="8">
    <source>
        <dbReference type="Google" id="ProtNLM"/>
    </source>
</evidence>
<keyword evidence="1 3" id="KW-0732">Signal</keyword>
<evidence type="ECO:0000313" key="6">
    <source>
        <dbReference type="Proteomes" id="UP000037269"/>
    </source>
</evidence>
<gene>
    <name evidence="4" type="ORF">AF333_29555</name>
    <name evidence="5" type="ORF">SAMN04487909_11545</name>
</gene>
<dbReference type="OrthoDB" id="2352785at2"/>
<feature type="compositionally biased region" description="Polar residues" evidence="2">
    <location>
        <begin position="25"/>
        <end position="34"/>
    </location>
</feature>
<evidence type="ECO:0000313" key="5">
    <source>
        <dbReference type="EMBL" id="SDJ29554.1"/>
    </source>
</evidence>
<feature type="chain" id="PRO_5038208509" description="DUF4352 domain-containing protein" evidence="3">
    <location>
        <begin position="21"/>
        <end position="210"/>
    </location>
</feature>
<reference evidence="4 6" key="1">
    <citation type="submission" date="2015-07" db="EMBL/GenBank/DDBJ databases">
        <title>Fjat-14205 dsm 2895.</title>
        <authorList>
            <person name="Liu B."/>
            <person name="Wang J."/>
            <person name="Zhu Y."/>
            <person name="Liu G."/>
            <person name="Chen Q."/>
            <person name="Chen Z."/>
            <person name="Lan J."/>
            <person name="Che J."/>
            <person name="Ge C."/>
            <person name="Shi H."/>
            <person name="Pan Z."/>
            <person name="Liu X."/>
        </authorList>
    </citation>
    <scope>NUCLEOTIDE SEQUENCE [LARGE SCALE GENOMIC DNA]</scope>
    <source>
        <strain evidence="4 6">DSM 2895</strain>
    </source>
</reference>
<dbReference type="Gene3D" id="2.60.40.1240">
    <property type="match status" value="1"/>
</dbReference>
<dbReference type="RefSeq" id="WP_043067123.1">
    <property type="nucleotide sequence ID" value="NZ_BJOA01000179.1"/>
</dbReference>
<evidence type="ECO:0000256" key="3">
    <source>
        <dbReference type="SAM" id="SignalP"/>
    </source>
</evidence>
<proteinExistence type="predicted"/>
<accession>A0A0D1XLK0</accession>
<evidence type="ECO:0000256" key="2">
    <source>
        <dbReference type="SAM" id="MobiDB-lite"/>
    </source>
</evidence>
<feature type="signal peptide" evidence="3">
    <location>
        <begin position="1"/>
        <end position="20"/>
    </location>
</feature>
<dbReference type="EMBL" id="FNED01000015">
    <property type="protein sequence ID" value="SDJ29554.1"/>
    <property type="molecule type" value="Genomic_DNA"/>
</dbReference>
<dbReference type="Proteomes" id="UP000037269">
    <property type="component" value="Unassembled WGS sequence"/>
</dbReference>
<evidence type="ECO:0000313" key="4">
    <source>
        <dbReference type="EMBL" id="KON84111.1"/>
    </source>
</evidence>
<dbReference type="GeneID" id="42309278"/>
<protein>
    <recommendedName>
        <fullName evidence="8">DUF4352 domain-containing protein</fullName>
    </recommendedName>
</protein>
<organism evidence="4 6">
    <name type="scientific">Aneurinibacillus migulanus</name>
    <name type="common">Bacillus migulanus</name>
    <dbReference type="NCBI Taxonomy" id="47500"/>
    <lineage>
        <taxon>Bacteria</taxon>
        <taxon>Bacillati</taxon>
        <taxon>Bacillota</taxon>
        <taxon>Bacilli</taxon>
        <taxon>Bacillales</taxon>
        <taxon>Paenibacillaceae</taxon>
        <taxon>Aneurinibacillus group</taxon>
        <taxon>Aneurinibacillus</taxon>
    </lineage>
</organism>
<dbReference type="InterPro" id="IPR029050">
    <property type="entry name" value="Immunoprotect_excell_Ig-like"/>
</dbReference>
<dbReference type="EMBL" id="LGUG01000013">
    <property type="protein sequence ID" value="KON84111.1"/>
    <property type="molecule type" value="Genomic_DNA"/>
</dbReference>
<evidence type="ECO:0000313" key="7">
    <source>
        <dbReference type="Proteomes" id="UP000182836"/>
    </source>
</evidence>
<feature type="region of interest" description="Disordered" evidence="2">
    <location>
        <begin position="25"/>
        <end position="57"/>
    </location>
</feature>
<reference evidence="5 7" key="2">
    <citation type="submission" date="2016-10" db="EMBL/GenBank/DDBJ databases">
        <authorList>
            <person name="de Groot N.N."/>
        </authorList>
    </citation>
    <scope>NUCLEOTIDE SEQUENCE [LARGE SCALE GENOMIC DNA]</scope>
    <source>
        <strain evidence="5 7">DSM 2895</strain>
    </source>
</reference>
<dbReference type="Proteomes" id="UP000182836">
    <property type="component" value="Unassembled WGS sequence"/>
</dbReference>